<dbReference type="RefSeq" id="WP_142978875.1">
    <property type="nucleotide sequence ID" value="NZ_RKLU01000002.1"/>
</dbReference>
<dbReference type="EMBL" id="RKLU01000002">
    <property type="protein sequence ID" value="TQQ82610.1"/>
    <property type="molecule type" value="Genomic_DNA"/>
</dbReference>
<evidence type="ECO:0000313" key="2">
    <source>
        <dbReference type="EMBL" id="TQQ82610.1"/>
    </source>
</evidence>
<comment type="caution">
    <text evidence="2">The sequence shown here is derived from an EMBL/GenBank/DDBJ whole genome shotgun (WGS) entry which is preliminary data.</text>
</comment>
<feature type="region of interest" description="Disordered" evidence="1">
    <location>
        <begin position="44"/>
        <end position="65"/>
    </location>
</feature>
<name>A0A8J8P845_9EURY</name>
<organism evidence="2 3">
    <name type="scientific">Halonotius terrestris</name>
    <dbReference type="NCBI Taxonomy" id="2487750"/>
    <lineage>
        <taxon>Archaea</taxon>
        <taxon>Methanobacteriati</taxon>
        <taxon>Methanobacteriota</taxon>
        <taxon>Stenosarchaea group</taxon>
        <taxon>Halobacteria</taxon>
        <taxon>Halobacteriales</taxon>
        <taxon>Haloferacaceae</taxon>
        <taxon>Halonotius</taxon>
    </lineage>
</organism>
<sequence>MKERIAHIYTEGPNRYKPIQKPLHGGTIGRFLTVVRAVNSLPNPTGFHTVKDSETDFHAGPKGKL</sequence>
<protein>
    <submittedName>
        <fullName evidence="2">Uncharacterized protein</fullName>
    </submittedName>
</protein>
<dbReference type="AlphaFoldDB" id="A0A8J8P845"/>
<dbReference type="Proteomes" id="UP000705823">
    <property type="component" value="Unassembled WGS sequence"/>
</dbReference>
<keyword evidence="3" id="KW-1185">Reference proteome</keyword>
<feature type="compositionally biased region" description="Basic and acidic residues" evidence="1">
    <location>
        <begin position="49"/>
        <end position="59"/>
    </location>
</feature>
<evidence type="ECO:0000313" key="3">
    <source>
        <dbReference type="Proteomes" id="UP000705823"/>
    </source>
</evidence>
<proteinExistence type="predicted"/>
<evidence type="ECO:0000256" key="1">
    <source>
        <dbReference type="SAM" id="MobiDB-lite"/>
    </source>
</evidence>
<reference evidence="2" key="1">
    <citation type="submission" date="2019-02" db="EMBL/GenBank/DDBJ databases">
        <title>Halonotius sp. a new haloarchaeum isolated from saline soil.</title>
        <authorList>
            <person name="Duran-Viseras A."/>
            <person name="Sanchez-Porro C."/>
            <person name="Ventosa A."/>
        </authorList>
    </citation>
    <scope>NUCLEOTIDE SEQUENCE</scope>
    <source>
        <strain evidence="2">F15B</strain>
    </source>
</reference>
<accession>A0A8J8P845</accession>
<gene>
    <name evidence="2" type="ORF">EGH24_03925</name>
</gene>